<dbReference type="AlphaFoldDB" id="A0A1L9SAP1"/>
<feature type="compositionally biased region" description="Low complexity" evidence="1">
    <location>
        <begin position="182"/>
        <end position="208"/>
    </location>
</feature>
<evidence type="ECO:0000313" key="2">
    <source>
        <dbReference type="EMBL" id="OJJ44252.1"/>
    </source>
</evidence>
<sequence length="614" mass="67701">MADLAAVAGGARSQNGSSRAAQGPVPVQSHPAAGSGVRTPTDIMRQRRDREARRKAEQEARDREQQELAHAQYAAGVAGDPSAQRRPATSRGPPGAPAPLRQNPPASRRPDFQQQHQQQLPLPPQQQPPPRPMPAGVSSNPQLPGPSVAKQPQPQPSQQARFQQQQQQQQQAPPGGLGQQPGGVPKQSAPAEAESSSSSQQTAQQPQPLRRTGFPHAFERWETLSSHWEGLTGYWIRKLESNNEALERDPLNQQMARQITDLSAAGANLFHAVVELQRLRASSERKFQRWFFDTRAEQERAKELQGEMEKQLQSERQARAEALTASQKADSDKTRAEDLLREMRRELQISKEEARRAWEELGRREQEERDRTTSLRNGEPTLVGGVQVVPMIQGLPSRQNTTTTSRGGAPAAAVDPIESQQPQQYYDHRMSSPAGTDPFVEETHSTATTHRDDMSRYDRHHQQPSPPATTTTADPRGGFYQHAGTDIYAGTPTSQPDDRSYGPSIPDSEVGDAEYASSYRRDGQHGQHSRQPLAYAPAPLSEGGSDEYDDGADESDLPHHHHPATTSAGANVDYSGSGWGAGWEAMTPRHRHPTRLSDVLEEDEPSRTSPSRRI</sequence>
<feature type="compositionally biased region" description="Basic and acidic residues" evidence="1">
    <location>
        <begin position="441"/>
        <end position="461"/>
    </location>
</feature>
<reference evidence="3" key="1">
    <citation type="journal article" date="2017" name="Genome Biol.">
        <title>Comparative genomics reveals high biological diversity and specific adaptations in the industrially and medically important fungal genus Aspergillus.</title>
        <authorList>
            <person name="de Vries R.P."/>
            <person name="Riley R."/>
            <person name="Wiebenga A."/>
            <person name="Aguilar-Osorio G."/>
            <person name="Amillis S."/>
            <person name="Uchima C.A."/>
            <person name="Anderluh G."/>
            <person name="Asadollahi M."/>
            <person name="Askin M."/>
            <person name="Barry K."/>
            <person name="Battaglia E."/>
            <person name="Bayram O."/>
            <person name="Benocci T."/>
            <person name="Braus-Stromeyer S.A."/>
            <person name="Caldana C."/>
            <person name="Canovas D."/>
            <person name="Cerqueira G.C."/>
            <person name="Chen F."/>
            <person name="Chen W."/>
            <person name="Choi C."/>
            <person name="Clum A."/>
            <person name="Dos Santos R.A."/>
            <person name="Damasio A.R."/>
            <person name="Diallinas G."/>
            <person name="Emri T."/>
            <person name="Fekete E."/>
            <person name="Flipphi M."/>
            <person name="Freyberg S."/>
            <person name="Gallo A."/>
            <person name="Gournas C."/>
            <person name="Habgood R."/>
            <person name="Hainaut M."/>
            <person name="Harispe M.L."/>
            <person name="Henrissat B."/>
            <person name="Hilden K.S."/>
            <person name="Hope R."/>
            <person name="Hossain A."/>
            <person name="Karabika E."/>
            <person name="Karaffa L."/>
            <person name="Karanyi Z."/>
            <person name="Krasevec N."/>
            <person name="Kuo A."/>
            <person name="Kusch H."/>
            <person name="LaButti K."/>
            <person name="Lagendijk E.L."/>
            <person name="Lapidus A."/>
            <person name="Levasseur A."/>
            <person name="Lindquist E."/>
            <person name="Lipzen A."/>
            <person name="Logrieco A.F."/>
            <person name="MacCabe A."/>
            <person name="Maekelae M.R."/>
            <person name="Malavazi I."/>
            <person name="Melin P."/>
            <person name="Meyer V."/>
            <person name="Mielnichuk N."/>
            <person name="Miskei M."/>
            <person name="Molnar A.P."/>
            <person name="Mule G."/>
            <person name="Ngan C.Y."/>
            <person name="Orejas M."/>
            <person name="Orosz E."/>
            <person name="Ouedraogo J.P."/>
            <person name="Overkamp K.M."/>
            <person name="Park H.-S."/>
            <person name="Perrone G."/>
            <person name="Piumi F."/>
            <person name="Punt P.J."/>
            <person name="Ram A.F."/>
            <person name="Ramon A."/>
            <person name="Rauscher S."/>
            <person name="Record E."/>
            <person name="Riano-Pachon D.M."/>
            <person name="Robert V."/>
            <person name="Roehrig J."/>
            <person name="Ruller R."/>
            <person name="Salamov A."/>
            <person name="Salih N.S."/>
            <person name="Samson R.A."/>
            <person name="Sandor E."/>
            <person name="Sanguinetti M."/>
            <person name="Schuetze T."/>
            <person name="Sepcic K."/>
            <person name="Shelest E."/>
            <person name="Sherlock G."/>
            <person name="Sophianopoulou V."/>
            <person name="Squina F.M."/>
            <person name="Sun H."/>
            <person name="Susca A."/>
            <person name="Todd R.B."/>
            <person name="Tsang A."/>
            <person name="Unkles S.E."/>
            <person name="van de Wiele N."/>
            <person name="van Rossen-Uffink D."/>
            <person name="Oliveira J.V."/>
            <person name="Vesth T.C."/>
            <person name="Visser J."/>
            <person name="Yu J.-H."/>
            <person name="Zhou M."/>
            <person name="Andersen M.R."/>
            <person name="Archer D.B."/>
            <person name="Baker S.E."/>
            <person name="Benoit I."/>
            <person name="Brakhage A.A."/>
            <person name="Braus G.H."/>
            <person name="Fischer R."/>
            <person name="Frisvad J.C."/>
            <person name="Goldman G.H."/>
            <person name="Houbraken J."/>
            <person name="Oakley B."/>
            <person name="Pocsi I."/>
            <person name="Scazzocchio C."/>
            <person name="Seiboth B."/>
            <person name="vanKuyk P.A."/>
            <person name="Wortman J."/>
            <person name="Dyer P.S."/>
            <person name="Grigoriev I.V."/>
        </authorList>
    </citation>
    <scope>NUCLEOTIDE SEQUENCE [LARGE SCALE GENOMIC DNA]</scope>
    <source>
        <strain evidence="3">CBS 506.65</strain>
    </source>
</reference>
<keyword evidence="3" id="KW-1185">Reference proteome</keyword>
<gene>
    <name evidence="2" type="ORF">ASPZODRAFT_153732</name>
</gene>
<feature type="compositionally biased region" description="Polar residues" evidence="1">
    <location>
        <begin position="397"/>
        <end position="406"/>
    </location>
</feature>
<dbReference type="Proteomes" id="UP000184188">
    <property type="component" value="Unassembled WGS sequence"/>
</dbReference>
<name>A0A1L9SAP1_9EURO</name>
<feature type="compositionally biased region" description="Basic and acidic residues" evidence="1">
    <location>
        <begin position="44"/>
        <end position="67"/>
    </location>
</feature>
<feature type="compositionally biased region" description="Acidic residues" evidence="1">
    <location>
        <begin position="544"/>
        <end position="555"/>
    </location>
</feature>
<feature type="compositionally biased region" description="Basic and acidic residues" evidence="1">
    <location>
        <begin position="359"/>
        <end position="373"/>
    </location>
</feature>
<evidence type="ECO:0000256" key="1">
    <source>
        <dbReference type="SAM" id="MobiDB-lite"/>
    </source>
</evidence>
<dbReference type="STRING" id="1073090.A0A1L9SAP1"/>
<evidence type="ECO:0000313" key="3">
    <source>
        <dbReference type="Proteomes" id="UP000184188"/>
    </source>
</evidence>
<organism evidence="2 3">
    <name type="scientific">Penicilliopsis zonata CBS 506.65</name>
    <dbReference type="NCBI Taxonomy" id="1073090"/>
    <lineage>
        <taxon>Eukaryota</taxon>
        <taxon>Fungi</taxon>
        <taxon>Dikarya</taxon>
        <taxon>Ascomycota</taxon>
        <taxon>Pezizomycotina</taxon>
        <taxon>Eurotiomycetes</taxon>
        <taxon>Eurotiomycetidae</taxon>
        <taxon>Eurotiales</taxon>
        <taxon>Aspergillaceae</taxon>
        <taxon>Penicilliopsis</taxon>
    </lineage>
</organism>
<dbReference type="VEuPathDB" id="FungiDB:ASPZODRAFT_153732"/>
<dbReference type="GeneID" id="34612472"/>
<accession>A0A1L9SAP1</accession>
<feature type="region of interest" description="Disordered" evidence="1">
    <location>
        <begin position="397"/>
        <end position="614"/>
    </location>
</feature>
<dbReference type="OrthoDB" id="5945798at2759"/>
<feature type="compositionally biased region" description="Pro residues" evidence="1">
    <location>
        <begin position="121"/>
        <end position="133"/>
    </location>
</feature>
<dbReference type="RefSeq" id="XP_022578762.1">
    <property type="nucleotide sequence ID" value="XM_022726008.1"/>
</dbReference>
<protein>
    <submittedName>
        <fullName evidence="2">Uncharacterized protein</fullName>
    </submittedName>
</protein>
<dbReference type="EMBL" id="KV878348">
    <property type="protein sequence ID" value="OJJ44252.1"/>
    <property type="molecule type" value="Genomic_DNA"/>
</dbReference>
<feature type="region of interest" description="Disordered" evidence="1">
    <location>
        <begin position="302"/>
        <end position="335"/>
    </location>
</feature>
<feature type="region of interest" description="Disordered" evidence="1">
    <location>
        <begin position="1"/>
        <end position="211"/>
    </location>
</feature>
<proteinExistence type="predicted"/>
<feature type="region of interest" description="Disordered" evidence="1">
    <location>
        <begin position="359"/>
        <end position="381"/>
    </location>
</feature>
<feature type="compositionally biased region" description="Low complexity" evidence="1">
    <location>
        <begin position="156"/>
        <end position="174"/>
    </location>
</feature>
<feature type="compositionally biased region" description="Basic and acidic residues" evidence="1">
    <location>
        <begin position="302"/>
        <end position="319"/>
    </location>
</feature>